<keyword evidence="3" id="KW-1185">Reference proteome</keyword>
<feature type="transmembrane region" description="Helical" evidence="1">
    <location>
        <begin position="38"/>
        <end position="59"/>
    </location>
</feature>
<comment type="caution">
    <text evidence="2">The sequence shown here is derived from an EMBL/GenBank/DDBJ whole genome shotgun (WGS) entry which is preliminary data.</text>
</comment>
<organism evidence="2 3">
    <name type="scientific">Oceanobacillus locisalsi</name>
    <dbReference type="NCBI Taxonomy" id="546107"/>
    <lineage>
        <taxon>Bacteria</taxon>
        <taxon>Bacillati</taxon>
        <taxon>Bacillota</taxon>
        <taxon>Bacilli</taxon>
        <taxon>Bacillales</taxon>
        <taxon>Bacillaceae</taxon>
        <taxon>Oceanobacillus</taxon>
    </lineage>
</organism>
<accession>A0ABW3NKP8</accession>
<dbReference type="Proteomes" id="UP001597041">
    <property type="component" value="Unassembled WGS sequence"/>
</dbReference>
<name>A0ABW3NKP8_9BACI</name>
<dbReference type="RefSeq" id="WP_379593806.1">
    <property type="nucleotide sequence ID" value="NZ_JBHTKK010000025.1"/>
</dbReference>
<keyword evidence="1" id="KW-0472">Membrane</keyword>
<evidence type="ECO:0000313" key="2">
    <source>
        <dbReference type="EMBL" id="MFD1067663.1"/>
    </source>
</evidence>
<proteinExistence type="predicted"/>
<sequence>MTKMEWFGLFFVIITMVAALFPAVYIIQFFIAAPQLRYFFYISLSALIIGFGTGIYGLYKTRHDKNN</sequence>
<feature type="transmembrane region" description="Helical" evidence="1">
    <location>
        <begin position="7"/>
        <end position="32"/>
    </location>
</feature>
<evidence type="ECO:0000256" key="1">
    <source>
        <dbReference type="SAM" id="Phobius"/>
    </source>
</evidence>
<gene>
    <name evidence="2" type="ORF">ACFQ19_16765</name>
</gene>
<keyword evidence="1" id="KW-1133">Transmembrane helix</keyword>
<dbReference type="EMBL" id="JBHTKK010000025">
    <property type="protein sequence ID" value="MFD1067663.1"/>
    <property type="molecule type" value="Genomic_DNA"/>
</dbReference>
<keyword evidence="1" id="KW-0812">Transmembrane</keyword>
<reference evidence="3" key="1">
    <citation type="journal article" date="2019" name="Int. J. Syst. Evol. Microbiol.">
        <title>The Global Catalogue of Microorganisms (GCM) 10K type strain sequencing project: providing services to taxonomists for standard genome sequencing and annotation.</title>
        <authorList>
            <consortium name="The Broad Institute Genomics Platform"/>
            <consortium name="The Broad Institute Genome Sequencing Center for Infectious Disease"/>
            <person name="Wu L."/>
            <person name="Ma J."/>
        </authorList>
    </citation>
    <scope>NUCLEOTIDE SEQUENCE [LARGE SCALE GENOMIC DNA]</scope>
    <source>
        <strain evidence="3">CCUG 56608</strain>
    </source>
</reference>
<evidence type="ECO:0000313" key="3">
    <source>
        <dbReference type="Proteomes" id="UP001597041"/>
    </source>
</evidence>
<protein>
    <submittedName>
        <fullName evidence="2">Uncharacterized protein</fullName>
    </submittedName>
</protein>